<dbReference type="GO" id="GO:0005739">
    <property type="term" value="C:mitochondrion"/>
    <property type="evidence" value="ECO:0007669"/>
    <property type="project" value="UniProtKB-SubCell"/>
</dbReference>
<evidence type="ECO:0000256" key="9">
    <source>
        <dbReference type="ARBA" id="ARBA00030865"/>
    </source>
</evidence>
<dbReference type="InterPro" id="IPR049940">
    <property type="entry name" value="GluQ/Sye"/>
</dbReference>
<dbReference type="InterPro" id="IPR004527">
    <property type="entry name" value="Glu-tRNA-ligase_bac/mito"/>
</dbReference>
<dbReference type="FunFam" id="3.40.50.620:FF:000045">
    <property type="entry name" value="Glutamate--tRNA ligase, mitochondrial"/>
    <property type="match status" value="1"/>
</dbReference>
<dbReference type="PANTHER" id="PTHR43311">
    <property type="entry name" value="GLUTAMATE--TRNA LIGASE"/>
    <property type="match status" value="1"/>
</dbReference>
<protein>
    <recommendedName>
        <fullName evidence="10">Glutamate--tRNA ligase, mitochondrial</fullName>
        <ecNumber evidence="3">6.1.1.17</ecNumber>
    </recommendedName>
    <alternativeName>
        <fullName evidence="9">Glutamyl-tRNA synthetase</fullName>
    </alternativeName>
</protein>
<evidence type="ECO:0000256" key="12">
    <source>
        <dbReference type="SAM" id="MobiDB-lite"/>
    </source>
</evidence>
<dbReference type="InterPro" id="IPR033910">
    <property type="entry name" value="GluRS_core"/>
</dbReference>
<dbReference type="InterPro" id="IPR036291">
    <property type="entry name" value="NAD(P)-bd_dom_sf"/>
</dbReference>
<dbReference type="Proteomes" id="UP000045706">
    <property type="component" value="Unassembled WGS sequence"/>
</dbReference>
<dbReference type="GO" id="GO:0016491">
    <property type="term" value="F:oxidoreductase activity"/>
    <property type="evidence" value="ECO:0007669"/>
    <property type="project" value="InterPro"/>
</dbReference>
<dbReference type="GO" id="GO:0005524">
    <property type="term" value="F:ATP binding"/>
    <property type="evidence" value="ECO:0007669"/>
    <property type="project" value="UniProtKB-KW"/>
</dbReference>
<dbReference type="InterPro" id="IPR000924">
    <property type="entry name" value="Glu/Gln-tRNA-synth"/>
</dbReference>
<dbReference type="GO" id="GO:0008270">
    <property type="term" value="F:zinc ion binding"/>
    <property type="evidence" value="ECO:0007669"/>
    <property type="project" value="InterPro"/>
</dbReference>
<evidence type="ECO:0000256" key="3">
    <source>
        <dbReference type="ARBA" id="ARBA00012835"/>
    </source>
</evidence>
<dbReference type="GO" id="GO:0006424">
    <property type="term" value="P:glutamyl-tRNA aminoacylation"/>
    <property type="evidence" value="ECO:0007669"/>
    <property type="project" value="InterPro"/>
</dbReference>
<dbReference type="CDD" id="cd00808">
    <property type="entry name" value="GluRS_core"/>
    <property type="match status" value="1"/>
</dbReference>
<evidence type="ECO:0000313" key="15">
    <source>
        <dbReference type="Proteomes" id="UP000045706"/>
    </source>
</evidence>
<keyword evidence="5 11" id="KW-0547">Nucleotide-binding</keyword>
<evidence type="ECO:0000256" key="6">
    <source>
        <dbReference type="ARBA" id="ARBA00022840"/>
    </source>
</evidence>
<dbReference type="PANTHER" id="PTHR43311:SF2">
    <property type="entry name" value="GLUTAMATE--TRNA LIGASE, MITOCHONDRIAL-RELATED"/>
    <property type="match status" value="1"/>
</dbReference>
<name>A0A0G4LI80_VERLO</name>
<evidence type="ECO:0000256" key="11">
    <source>
        <dbReference type="RuleBase" id="RU363037"/>
    </source>
</evidence>
<dbReference type="Pfam" id="PF00749">
    <property type="entry name" value="tRNA-synt_1c"/>
    <property type="match status" value="1"/>
</dbReference>
<keyword evidence="7 11" id="KW-0648">Protein biosynthesis</keyword>
<evidence type="ECO:0000256" key="10">
    <source>
        <dbReference type="ARBA" id="ARBA00072917"/>
    </source>
</evidence>
<reference evidence="15" key="1">
    <citation type="submission" date="2015-05" db="EMBL/GenBank/DDBJ databases">
        <authorList>
            <person name="Fogelqvist Johan"/>
        </authorList>
    </citation>
    <scope>NUCLEOTIDE SEQUENCE [LARGE SCALE GENOMIC DNA]</scope>
</reference>
<sequence length="801" mass="89689">MTICNVVCSTPKGGLKTLRSKLQPKGSNILHELPKTPTRTRFAPSPTGYLHLGSLRTALYNWLLARATGGQFLIRVEDTDQTRLVEDALPRLLKDLKWAELDWDEGPDIGGPFGPYVQSERLHHYTKHAEHLIETGHAYRCFCTAEELERHKQQTLDGGSLVNYPGTCRSVPPHQAARRAANGESHVIRFRSEGRPSFTDVVYGRYQKNEDESDFILMKTDGYPTYHFANVVDDHLMEITHVIRGVEWLISTPKHIALYDAFKWTPPTFAHAGLLCGPNGEKLSKRNRTIDIDIGAYRDQGILPSALNNWLALLGWSPSKNASAKGDVFPSMDELAKKFSLKFTKGNTQTNPEKLPILQRAHLTHLLRTAPASDARLTTTLIDPLLKSIDAQGLLEVTEEKVGDALLEIHEEQFWLLPDPPIMLALKIQTDVSHFDRFPEYTDPFEIPTEIMATAVPPRNKALGTVLAESQEPSRHPSPQPTHFSVPHLSQANGNGHRVLRSATVGYVAPEFLLRLAKSRSMIVNFDISKLSKDGYRVLCEDANITLPTGEVVGNGTTFRNTYHLRDTGMTDIFVPCGGRPESIDLITVNKLIKDGKSTIPYIVEGANLFITQDAKLRLEAAGCIIYKDASANKGGVTSSSLEVLASLSFDDESFRQHMCHDAKGVAPQFYKDYVKQVQAKICENAQLEFEAIWREHEKSGVERSILSDRLSVAITDLDEELQHSDMWKDERTRRSVLADALPNLLLDKIGLDTIISRVPDAYLRAIFGSYLASRFVYEFGISPGQFAFYDFMSKRMAKIQ</sequence>
<evidence type="ECO:0000313" key="14">
    <source>
        <dbReference type="EMBL" id="CRK21634.1"/>
    </source>
</evidence>
<evidence type="ECO:0000256" key="4">
    <source>
        <dbReference type="ARBA" id="ARBA00022598"/>
    </source>
</evidence>
<feature type="domain" description="Glutamate/phenylalanine/leucine/valine/L-tryptophan dehydrogenase C-terminal" evidence="13">
    <location>
        <begin position="475"/>
        <end position="701"/>
    </location>
</feature>
<dbReference type="EC" id="6.1.1.17" evidence="3"/>
<dbReference type="Pfam" id="PF00208">
    <property type="entry name" value="ELFV_dehydrog"/>
    <property type="match status" value="1"/>
</dbReference>
<dbReference type="SMART" id="SM00839">
    <property type="entry name" value="ELFV_dehydrog"/>
    <property type="match status" value="1"/>
</dbReference>
<evidence type="ECO:0000259" key="13">
    <source>
        <dbReference type="SMART" id="SM00839"/>
    </source>
</evidence>
<comment type="subcellular location">
    <subcellularLocation>
        <location evidence="1">Mitochondrion</location>
    </subcellularLocation>
</comment>
<dbReference type="GO" id="GO:0004818">
    <property type="term" value="F:glutamate-tRNA ligase activity"/>
    <property type="evidence" value="ECO:0007669"/>
    <property type="project" value="UniProtKB-EC"/>
</dbReference>
<dbReference type="NCBIfam" id="TIGR00464">
    <property type="entry name" value="gltX_bact"/>
    <property type="match status" value="1"/>
</dbReference>
<dbReference type="InterPro" id="IPR020058">
    <property type="entry name" value="Glu/Gln-tRNA-synth_Ib_cat-dom"/>
</dbReference>
<dbReference type="InterPro" id="IPR014729">
    <property type="entry name" value="Rossmann-like_a/b/a_fold"/>
</dbReference>
<evidence type="ECO:0000256" key="1">
    <source>
        <dbReference type="ARBA" id="ARBA00004173"/>
    </source>
</evidence>
<keyword evidence="6 11" id="KW-0067">ATP-binding</keyword>
<proteinExistence type="inferred from homology"/>
<evidence type="ECO:0000256" key="8">
    <source>
        <dbReference type="ARBA" id="ARBA00023146"/>
    </source>
</evidence>
<keyword evidence="8 11" id="KW-0030">Aminoacyl-tRNA synthetase</keyword>
<evidence type="ECO:0000256" key="5">
    <source>
        <dbReference type="ARBA" id="ARBA00022741"/>
    </source>
</evidence>
<comment type="similarity">
    <text evidence="2">Belongs to the class-I aminoacyl-tRNA synthetase family. Glutamate--tRNA ligase type 1 subfamily.</text>
</comment>
<dbReference type="SUPFAM" id="SSF51735">
    <property type="entry name" value="NAD(P)-binding Rossmann-fold domains"/>
    <property type="match status" value="1"/>
</dbReference>
<dbReference type="HAMAP" id="MF_00022">
    <property type="entry name" value="Glu_tRNA_synth_type1"/>
    <property type="match status" value="1"/>
</dbReference>
<dbReference type="InterPro" id="IPR006096">
    <property type="entry name" value="Glu/Leu/Phe/Val/Trp_DH_C"/>
</dbReference>
<feature type="region of interest" description="Disordered" evidence="12">
    <location>
        <begin position="468"/>
        <end position="491"/>
    </location>
</feature>
<accession>A0A0G4LI80</accession>
<gene>
    <name evidence="14" type="ORF">BN1723_002752</name>
</gene>
<dbReference type="PRINTS" id="PR00987">
    <property type="entry name" value="TRNASYNTHGLU"/>
</dbReference>
<evidence type="ECO:0000256" key="7">
    <source>
        <dbReference type="ARBA" id="ARBA00022917"/>
    </source>
</evidence>
<dbReference type="EMBL" id="CVQI01012224">
    <property type="protein sequence ID" value="CRK21634.1"/>
    <property type="molecule type" value="Genomic_DNA"/>
</dbReference>
<dbReference type="Gene3D" id="3.40.50.620">
    <property type="entry name" value="HUPs"/>
    <property type="match status" value="1"/>
</dbReference>
<evidence type="ECO:0000256" key="2">
    <source>
        <dbReference type="ARBA" id="ARBA00007894"/>
    </source>
</evidence>
<organism evidence="14 15">
    <name type="scientific">Verticillium longisporum</name>
    <name type="common">Verticillium dahliae var. longisporum</name>
    <dbReference type="NCBI Taxonomy" id="100787"/>
    <lineage>
        <taxon>Eukaryota</taxon>
        <taxon>Fungi</taxon>
        <taxon>Dikarya</taxon>
        <taxon>Ascomycota</taxon>
        <taxon>Pezizomycotina</taxon>
        <taxon>Sordariomycetes</taxon>
        <taxon>Hypocreomycetidae</taxon>
        <taxon>Glomerellales</taxon>
        <taxon>Plectosphaerellaceae</taxon>
        <taxon>Verticillium</taxon>
    </lineage>
</organism>
<dbReference type="Gene3D" id="3.40.50.720">
    <property type="entry name" value="NAD(P)-binding Rossmann-like Domain"/>
    <property type="match status" value="1"/>
</dbReference>
<dbReference type="AlphaFoldDB" id="A0A0G4LI80"/>
<keyword evidence="4 11" id="KW-0436">Ligase</keyword>
<dbReference type="SUPFAM" id="SSF52374">
    <property type="entry name" value="Nucleotidylyl transferase"/>
    <property type="match status" value="1"/>
</dbReference>